<dbReference type="Pfam" id="PF22513">
    <property type="entry name" value="FitA-like_RHH"/>
    <property type="match status" value="1"/>
</dbReference>
<dbReference type="Proteomes" id="UP000000379">
    <property type="component" value="Chromosome"/>
</dbReference>
<feature type="domain" description="Antitoxin FitA-like ribbon-helix-helix" evidence="2">
    <location>
        <begin position="2"/>
        <end position="24"/>
    </location>
</feature>
<gene>
    <name evidence="3" type="ordered locus">Trad_2820</name>
</gene>
<dbReference type="EMBL" id="CP002049">
    <property type="protein sequence ID" value="ADI15921.1"/>
    <property type="molecule type" value="Genomic_DNA"/>
</dbReference>
<dbReference type="STRING" id="649638.Trad_2820"/>
<evidence type="ECO:0000313" key="4">
    <source>
        <dbReference type="Proteomes" id="UP000000379"/>
    </source>
</evidence>
<sequence>MIQIRNVPEALHRKLKMRAAERGMTLSDFLLEQATIAAETPSLEELVRRIDAEPPLALPPEEAPASVIRRLRDD</sequence>
<evidence type="ECO:0000259" key="2">
    <source>
        <dbReference type="Pfam" id="PF22513"/>
    </source>
</evidence>
<reference evidence="3 4" key="2">
    <citation type="journal article" date="2011" name="Stand. Genomic Sci.">
        <title>Complete genome sequence of Truepera radiovictrix type strain (RQ-24).</title>
        <authorList>
            <person name="Ivanova N."/>
            <person name="Rohde C."/>
            <person name="Munk C."/>
            <person name="Nolan M."/>
            <person name="Lucas S."/>
            <person name="Del Rio T.G."/>
            <person name="Tice H."/>
            <person name="Deshpande S."/>
            <person name="Cheng J.F."/>
            <person name="Tapia R."/>
            <person name="Han C."/>
            <person name="Goodwin L."/>
            <person name="Pitluck S."/>
            <person name="Liolios K."/>
            <person name="Mavromatis K."/>
            <person name="Mikhailova N."/>
            <person name="Pati A."/>
            <person name="Chen A."/>
            <person name="Palaniappan K."/>
            <person name="Land M."/>
            <person name="Hauser L."/>
            <person name="Chang Y.J."/>
            <person name="Jeffries C.D."/>
            <person name="Brambilla E."/>
            <person name="Rohde M."/>
            <person name="Goker M."/>
            <person name="Tindall B.J."/>
            <person name="Woyke T."/>
            <person name="Bristow J."/>
            <person name="Eisen J.A."/>
            <person name="Markowitz V."/>
            <person name="Hugenholtz P."/>
            <person name="Kyrpides N.C."/>
            <person name="Klenk H.P."/>
            <person name="Lapidus A."/>
        </authorList>
    </citation>
    <scope>NUCLEOTIDE SEQUENCE [LARGE SCALE GENOMIC DNA]</scope>
    <source>
        <strain evidence="4">DSM 17093 / CIP 108686 / LMG 22925 / RQ-24</strain>
    </source>
</reference>
<dbReference type="GO" id="GO:0006355">
    <property type="term" value="P:regulation of DNA-templated transcription"/>
    <property type="evidence" value="ECO:0007669"/>
    <property type="project" value="InterPro"/>
</dbReference>
<dbReference type="InterPro" id="IPR010985">
    <property type="entry name" value="Ribbon_hlx_hlx"/>
</dbReference>
<dbReference type="AlphaFoldDB" id="D7CVL0"/>
<dbReference type="HOGENOM" id="CLU_176903_0_0_0"/>
<dbReference type="InterPro" id="IPR053853">
    <property type="entry name" value="FitA-like_RHH"/>
</dbReference>
<dbReference type="SUPFAM" id="SSF47598">
    <property type="entry name" value="Ribbon-helix-helix"/>
    <property type="match status" value="1"/>
</dbReference>
<organism evidence="3 4">
    <name type="scientific">Truepera radiovictrix (strain DSM 17093 / CIP 108686 / LMG 22925 / RQ-24)</name>
    <dbReference type="NCBI Taxonomy" id="649638"/>
    <lineage>
        <taxon>Bacteria</taxon>
        <taxon>Thermotogati</taxon>
        <taxon>Deinococcota</taxon>
        <taxon>Deinococci</taxon>
        <taxon>Trueperales</taxon>
        <taxon>Trueperaceae</taxon>
        <taxon>Truepera</taxon>
    </lineage>
</organism>
<evidence type="ECO:0000313" key="3">
    <source>
        <dbReference type="EMBL" id="ADI15921.1"/>
    </source>
</evidence>
<name>D7CVL0_TRURR</name>
<feature type="region of interest" description="Disordered" evidence="1">
    <location>
        <begin position="55"/>
        <end position="74"/>
    </location>
</feature>
<evidence type="ECO:0000256" key="1">
    <source>
        <dbReference type="SAM" id="MobiDB-lite"/>
    </source>
</evidence>
<proteinExistence type="predicted"/>
<keyword evidence="4" id="KW-1185">Reference proteome</keyword>
<protein>
    <recommendedName>
        <fullName evidence="2">Antitoxin FitA-like ribbon-helix-helix domain-containing protein</fullName>
    </recommendedName>
</protein>
<reference evidence="4" key="1">
    <citation type="submission" date="2010-05" db="EMBL/GenBank/DDBJ databases">
        <title>The complete genome of Truepera radiovictris DSM 17093.</title>
        <authorList>
            <consortium name="US DOE Joint Genome Institute (JGI-PGF)"/>
            <person name="Lucas S."/>
            <person name="Copeland A."/>
            <person name="Lapidus A."/>
            <person name="Glavina del Rio T."/>
            <person name="Dalin E."/>
            <person name="Tice H."/>
            <person name="Bruce D."/>
            <person name="Goodwin L."/>
            <person name="Pitluck S."/>
            <person name="Kyrpides N."/>
            <person name="Mavromatis K."/>
            <person name="Ovchinnikova G."/>
            <person name="Munk A.C."/>
            <person name="Detter J.C."/>
            <person name="Han C."/>
            <person name="Tapia R."/>
            <person name="Land M."/>
            <person name="Hauser L."/>
            <person name="Markowitz V."/>
            <person name="Cheng J.-F."/>
            <person name="Hugenholtz P."/>
            <person name="Woyke T."/>
            <person name="Wu D."/>
            <person name="Tindall B."/>
            <person name="Pomrenke H.G."/>
            <person name="Brambilla E."/>
            <person name="Klenk H.-P."/>
            <person name="Eisen J.A."/>
        </authorList>
    </citation>
    <scope>NUCLEOTIDE SEQUENCE [LARGE SCALE GENOMIC DNA]</scope>
    <source>
        <strain evidence="4">DSM 17093 / CIP 108686 / LMG 22925 / RQ-24</strain>
    </source>
</reference>
<dbReference type="KEGG" id="tra:Trad_2820"/>
<accession>D7CVL0</accession>